<dbReference type="RefSeq" id="WP_248906360.1">
    <property type="nucleotide sequence ID" value="NZ_CP109979.1"/>
</dbReference>
<evidence type="ECO:0000256" key="2">
    <source>
        <dbReference type="ARBA" id="ARBA00023004"/>
    </source>
</evidence>
<dbReference type="GO" id="GO:0046872">
    <property type="term" value="F:metal ion binding"/>
    <property type="evidence" value="ECO:0007669"/>
    <property type="project" value="UniProtKB-KW"/>
</dbReference>
<keyword evidence="2" id="KW-0408">Iron</keyword>
<sequence>MKDERKTSICPSCAVGCSLRYDTETDQATAPNDAVVNCNGQLCPEGISAFDPLETDDRIDRPLIKRDGEYIPVSWETAYDRIESELTRIQNRDPDALAFLGSPHATNEENYLFQKLARALGTNNIDNRARLCHNSVEAAMNERLGSSAMSNSLEDLREADAFLVIGANPAGRQPIAFDSYIRPAIENGATLIQVDPSENRTTQAADLSLSPRPDTDVFVIALLNLYILNAELCDEQFISERTEGFDQFVAAVDDIDQEACAATAGVNLSEVRKIAHVFGRAERATIITATGIGECEYGGTETTDALIDLLLLTGNFGDPGTGMNLFRGMNNEQGANDMGARPHTLPGYQDVTNPTARARATKQWEIEPPATPGRSELDLVRSFGDSIEGAFVFGENPAMTKMDTQRIAQNLDRVFLVVQDPFLTETAAHADVILPASAWSEKSGTVTNLDRHVQRVRQLTIPPEETKLDLEILCELGARLTDSSFAYDGPEDVFEEMCQVNPLYAGMSYSGIEHGGQRWPFREAADEGTQILHEERFMNGKQRVRFEPISIDPSPP</sequence>
<accession>A0ABD5YPD2</accession>
<dbReference type="AlphaFoldDB" id="A0ABD5YPD2"/>
<name>A0ABD5YPD2_9EURY</name>
<dbReference type="Gene3D" id="3.40.50.740">
    <property type="match status" value="1"/>
</dbReference>
<dbReference type="Proteomes" id="UP001596417">
    <property type="component" value="Unassembled WGS sequence"/>
</dbReference>
<organism evidence="5 6">
    <name type="scientific">Halocatena marina</name>
    <dbReference type="NCBI Taxonomy" id="2934937"/>
    <lineage>
        <taxon>Archaea</taxon>
        <taxon>Methanobacteriati</taxon>
        <taxon>Methanobacteriota</taxon>
        <taxon>Stenosarchaea group</taxon>
        <taxon>Halobacteria</taxon>
        <taxon>Halobacteriales</taxon>
        <taxon>Natronomonadaceae</taxon>
        <taxon>Halocatena</taxon>
    </lineage>
</organism>
<dbReference type="InterPro" id="IPR006656">
    <property type="entry name" value="Mopterin_OxRdtase"/>
</dbReference>
<dbReference type="Gene3D" id="2.20.25.90">
    <property type="entry name" value="ADC-like domains"/>
    <property type="match status" value="1"/>
</dbReference>
<keyword evidence="6" id="KW-1185">Reference proteome</keyword>
<proteinExistence type="predicted"/>
<protein>
    <submittedName>
        <fullName evidence="5">Molybdopterin oxidoreductase family protein</fullName>
    </submittedName>
</protein>
<dbReference type="GO" id="GO:0051536">
    <property type="term" value="F:iron-sulfur cluster binding"/>
    <property type="evidence" value="ECO:0007669"/>
    <property type="project" value="UniProtKB-KW"/>
</dbReference>
<dbReference type="PANTHER" id="PTHR43105">
    <property type="entry name" value="RESPIRATORY NITRATE REDUCTASE"/>
    <property type="match status" value="1"/>
</dbReference>
<comment type="caution">
    <text evidence="5">The sequence shown here is derived from an EMBL/GenBank/DDBJ whole genome shotgun (WGS) entry which is preliminary data.</text>
</comment>
<dbReference type="EMBL" id="JBHTAX010000001">
    <property type="protein sequence ID" value="MFC7189971.1"/>
    <property type="molecule type" value="Genomic_DNA"/>
</dbReference>
<feature type="domain" description="Molybdopterin oxidoreductase" evidence="4">
    <location>
        <begin position="58"/>
        <end position="478"/>
    </location>
</feature>
<dbReference type="InterPro" id="IPR006655">
    <property type="entry name" value="Mopterin_OxRdtase_prok_CS"/>
</dbReference>
<dbReference type="PANTHER" id="PTHR43105:SF10">
    <property type="entry name" value="NADH-QUINONE OXIDOREDUCTASE SUBUNIT G"/>
    <property type="match status" value="1"/>
</dbReference>
<dbReference type="InterPro" id="IPR050123">
    <property type="entry name" value="Prok_molybdopt-oxidoreductase"/>
</dbReference>
<evidence type="ECO:0000256" key="1">
    <source>
        <dbReference type="ARBA" id="ARBA00022723"/>
    </source>
</evidence>
<evidence type="ECO:0000313" key="6">
    <source>
        <dbReference type="Proteomes" id="UP001596417"/>
    </source>
</evidence>
<dbReference type="PROSITE" id="PS00490">
    <property type="entry name" value="MOLYBDOPTERIN_PROK_2"/>
    <property type="match status" value="1"/>
</dbReference>
<evidence type="ECO:0000256" key="3">
    <source>
        <dbReference type="ARBA" id="ARBA00023014"/>
    </source>
</evidence>
<dbReference type="Pfam" id="PF00384">
    <property type="entry name" value="Molybdopterin"/>
    <property type="match status" value="1"/>
</dbReference>
<dbReference type="Gene3D" id="3.40.228.10">
    <property type="entry name" value="Dimethylsulfoxide Reductase, domain 2"/>
    <property type="match status" value="1"/>
</dbReference>
<evidence type="ECO:0000313" key="5">
    <source>
        <dbReference type="EMBL" id="MFC7189971.1"/>
    </source>
</evidence>
<dbReference type="SUPFAM" id="SSF53706">
    <property type="entry name" value="Formate dehydrogenase/DMSO reductase, domains 1-3"/>
    <property type="match status" value="1"/>
</dbReference>
<dbReference type="GeneID" id="76056836"/>
<keyword evidence="3" id="KW-0411">Iron-sulfur</keyword>
<keyword evidence="1" id="KW-0479">Metal-binding</keyword>
<reference evidence="5 6" key="1">
    <citation type="journal article" date="2019" name="Int. J. Syst. Evol. Microbiol.">
        <title>The Global Catalogue of Microorganisms (GCM) 10K type strain sequencing project: providing services to taxonomists for standard genome sequencing and annotation.</title>
        <authorList>
            <consortium name="The Broad Institute Genomics Platform"/>
            <consortium name="The Broad Institute Genome Sequencing Center for Infectious Disease"/>
            <person name="Wu L."/>
            <person name="Ma J."/>
        </authorList>
    </citation>
    <scope>NUCLEOTIDE SEQUENCE [LARGE SCALE GENOMIC DNA]</scope>
    <source>
        <strain evidence="5 6">RDMS1</strain>
    </source>
</reference>
<gene>
    <name evidence="5" type="ORF">ACFQL7_08950</name>
</gene>
<evidence type="ECO:0000259" key="4">
    <source>
        <dbReference type="Pfam" id="PF00384"/>
    </source>
</evidence>